<evidence type="ECO:0000313" key="1">
    <source>
        <dbReference type="EMBL" id="NOH17265.1"/>
    </source>
</evidence>
<dbReference type="EMBL" id="JABFIF010000044">
    <property type="protein sequence ID" value="NOH17265.1"/>
    <property type="molecule type" value="Genomic_DNA"/>
</dbReference>
<organism evidence="1 2">
    <name type="scientific">Clostridium cochlearium</name>
    <dbReference type="NCBI Taxonomy" id="1494"/>
    <lineage>
        <taxon>Bacteria</taxon>
        <taxon>Bacillati</taxon>
        <taxon>Bacillota</taxon>
        <taxon>Clostridia</taxon>
        <taxon>Eubacteriales</taxon>
        <taxon>Clostridiaceae</taxon>
        <taxon>Clostridium</taxon>
    </lineage>
</organism>
<name>A0A7Y4DEX7_CLOCO</name>
<accession>A0A7Y4DEX7</accession>
<protein>
    <submittedName>
        <fullName evidence="1">Uncharacterized protein</fullName>
    </submittedName>
</protein>
<comment type="caution">
    <text evidence="1">The sequence shown here is derived from an EMBL/GenBank/DDBJ whole genome shotgun (WGS) entry which is preliminary data.</text>
</comment>
<gene>
    <name evidence="1" type="ORF">HMJ28_12920</name>
</gene>
<reference evidence="1 2" key="1">
    <citation type="submission" date="2020-05" db="EMBL/GenBank/DDBJ databases">
        <title>Draft genome sequence of Clostridium cochlearium strain AGROS13 isolated from a sheep dairy farm in New Zealand.</title>
        <authorList>
            <person name="Gupta T.B."/>
            <person name="Jauregui R."/>
            <person name="Risson A.N."/>
            <person name="Brightwell G."/>
            <person name="Maclean P."/>
        </authorList>
    </citation>
    <scope>NUCLEOTIDE SEQUENCE [LARGE SCALE GENOMIC DNA]</scope>
    <source>
        <strain evidence="1 2">AGROS13</strain>
    </source>
</reference>
<proteinExistence type="predicted"/>
<dbReference type="RefSeq" id="WP_171304075.1">
    <property type="nucleotide sequence ID" value="NZ_JABFIF010000044.1"/>
</dbReference>
<dbReference type="AlphaFoldDB" id="A0A7Y4DEX7"/>
<evidence type="ECO:0000313" key="2">
    <source>
        <dbReference type="Proteomes" id="UP000528432"/>
    </source>
</evidence>
<sequence>MDNEKKNLIVEYALANKENLLLFSQIAKAFDDVIEKLVKSFSEELENELTLILGNDWIIHNDIKNDVFGKTGFSISKKKWNEFYSIGFYAENRGLRNFDFYVWRDIDIIKSPNKLINQLINENYKKGNVYKKGDWWQYIDEPYRNWTDEKAIIKLYEQSEMVKYFKEQFLKLKDIVEPIIDKELSKN</sequence>
<dbReference type="Proteomes" id="UP000528432">
    <property type="component" value="Unassembled WGS sequence"/>
</dbReference>